<dbReference type="Gene3D" id="3.90.215.10">
    <property type="entry name" value="Gamma Fibrinogen, chain A, domain 1"/>
    <property type="match status" value="1"/>
</dbReference>
<dbReference type="SMART" id="SM00186">
    <property type="entry name" value="FBG"/>
    <property type="match status" value="1"/>
</dbReference>
<dbReference type="GO" id="GO:0005615">
    <property type="term" value="C:extracellular space"/>
    <property type="evidence" value="ECO:0007669"/>
    <property type="project" value="TreeGrafter"/>
</dbReference>
<feature type="region of interest" description="Disordered" evidence="1">
    <location>
        <begin position="102"/>
        <end position="128"/>
    </location>
</feature>
<sequence>MAPRETTMAPRETTVAPTETTMAPTETIMSPTETTMALRETTMAPTETTTSPTETTMSPTETTMALRETTMAPTETTMAPRETTMSPTETTMALRETTMAPTETTVAPTETTMSPTETTMAPRETTMSPTETTMAPIETTMAPTETTMARIEITAAPREIITVQWTRTPISNGDCQNGGIPIDFFSCDCSTTGGWVGFHCESRPESCKDLLFYDYPDGDYFVTLYPNGGNSFDAYCSVQGFQALINLVRSSGNYNTSYPLSTYQSGFHLGFKDFWIGLDTMTALTQFSSRSLTFTVHYSSSEFQGKAWVEYFGVTFSSTSSDVYTARQDFAFSTSGYEIQPFGTSTAGLIPDPEVIDCAKSPNFAAPGLGGASNCGNVGNRGWWYTTCGTTNPMGWNYKILPGATTSEHVLIPGVDMTQARVREAFDYFTVNVDDI</sequence>
<protein>
    <submittedName>
        <fullName evidence="3">Lysostaphin</fullName>
    </submittedName>
</protein>
<feature type="domain" description="Fibrinogen C-terminal" evidence="2">
    <location>
        <begin position="202"/>
        <end position="425"/>
    </location>
</feature>
<accession>A0AAV4ANH0</accession>
<evidence type="ECO:0000256" key="1">
    <source>
        <dbReference type="SAM" id="MobiDB-lite"/>
    </source>
</evidence>
<dbReference type="SUPFAM" id="SSF56496">
    <property type="entry name" value="Fibrinogen C-terminal domain-like"/>
    <property type="match status" value="1"/>
</dbReference>
<dbReference type="PANTHER" id="PTHR19143">
    <property type="entry name" value="FIBRINOGEN/TENASCIN/ANGIOPOEITIN"/>
    <property type="match status" value="1"/>
</dbReference>
<dbReference type="InterPro" id="IPR050373">
    <property type="entry name" value="Fibrinogen_C-term_domain"/>
</dbReference>
<evidence type="ECO:0000313" key="3">
    <source>
        <dbReference type="EMBL" id="GFO09790.1"/>
    </source>
</evidence>
<dbReference type="InterPro" id="IPR014716">
    <property type="entry name" value="Fibrinogen_a/b/g_C_1"/>
</dbReference>
<evidence type="ECO:0000313" key="4">
    <source>
        <dbReference type="Proteomes" id="UP000735302"/>
    </source>
</evidence>
<dbReference type="EMBL" id="BLXT01004128">
    <property type="protein sequence ID" value="GFO09790.1"/>
    <property type="molecule type" value="Genomic_DNA"/>
</dbReference>
<reference evidence="3 4" key="1">
    <citation type="journal article" date="2021" name="Elife">
        <title>Chloroplast acquisition without the gene transfer in kleptoplastic sea slugs, Plakobranchus ocellatus.</title>
        <authorList>
            <person name="Maeda T."/>
            <person name="Takahashi S."/>
            <person name="Yoshida T."/>
            <person name="Shimamura S."/>
            <person name="Takaki Y."/>
            <person name="Nagai Y."/>
            <person name="Toyoda A."/>
            <person name="Suzuki Y."/>
            <person name="Arimoto A."/>
            <person name="Ishii H."/>
            <person name="Satoh N."/>
            <person name="Nishiyama T."/>
            <person name="Hasebe M."/>
            <person name="Maruyama T."/>
            <person name="Minagawa J."/>
            <person name="Obokata J."/>
            <person name="Shigenobu S."/>
        </authorList>
    </citation>
    <scope>NUCLEOTIDE SEQUENCE [LARGE SCALE GENOMIC DNA]</scope>
</reference>
<dbReference type="InterPro" id="IPR002181">
    <property type="entry name" value="Fibrinogen_a/b/g_C_dom"/>
</dbReference>
<name>A0AAV4ANH0_9GAST</name>
<keyword evidence="4" id="KW-1185">Reference proteome</keyword>
<organism evidence="3 4">
    <name type="scientific">Plakobranchus ocellatus</name>
    <dbReference type="NCBI Taxonomy" id="259542"/>
    <lineage>
        <taxon>Eukaryota</taxon>
        <taxon>Metazoa</taxon>
        <taxon>Spiralia</taxon>
        <taxon>Lophotrochozoa</taxon>
        <taxon>Mollusca</taxon>
        <taxon>Gastropoda</taxon>
        <taxon>Heterobranchia</taxon>
        <taxon>Euthyneura</taxon>
        <taxon>Panpulmonata</taxon>
        <taxon>Sacoglossa</taxon>
        <taxon>Placobranchoidea</taxon>
        <taxon>Plakobranchidae</taxon>
        <taxon>Plakobranchus</taxon>
    </lineage>
</organism>
<evidence type="ECO:0000259" key="2">
    <source>
        <dbReference type="SMART" id="SM00186"/>
    </source>
</evidence>
<proteinExistence type="predicted"/>
<gene>
    <name evidence="3" type="ORF">PoB_003629500</name>
</gene>
<dbReference type="Proteomes" id="UP000735302">
    <property type="component" value="Unassembled WGS sequence"/>
</dbReference>
<comment type="caution">
    <text evidence="3">The sequence shown here is derived from an EMBL/GenBank/DDBJ whole genome shotgun (WGS) entry which is preliminary data.</text>
</comment>
<dbReference type="InterPro" id="IPR036056">
    <property type="entry name" value="Fibrinogen-like_C"/>
</dbReference>
<dbReference type="AlphaFoldDB" id="A0AAV4ANH0"/>
<feature type="compositionally biased region" description="Low complexity" evidence="1">
    <location>
        <begin position="102"/>
        <end position="121"/>
    </location>
</feature>
<dbReference type="PANTHER" id="PTHR19143:SF444">
    <property type="entry name" value="PROTEIN SCABROUS"/>
    <property type="match status" value="1"/>
</dbReference>